<protein>
    <submittedName>
        <fullName evidence="1">Uncharacterized protein</fullName>
    </submittedName>
</protein>
<dbReference type="EMBL" id="CM023491">
    <property type="protein sequence ID" value="KAH6941238.1"/>
    <property type="molecule type" value="Genomic_DNA"/>
</dbReference>
<reference evidence="1" key="1">
    <citation type="submission" date="2020-05" db="EMBL/GenBank/DDBJ databases">
        <title>Large-scale comparative analyses of tick genomes elucidate their genetic diversity and vector capacities.</title>
        <authorList>
            <person name="Jia N."/>
            <person name="Wang J."/>
            <person name="Shi W."/>
            <person name="Du L."/>
            <person name="Sun Y."/>
            <person name="Zhan W."/>
            <person name="Jiang J."/>
            <person name="Wang Q."/>
            <person name="Zhang B."/>
            <person name="Ji P."/>
            <person name="Sakyi L.B."/>
            <person name="Cui X."/>
            <person name="Yuan T."/>
            <person name="Jiang B."/>
            <person name="Yang W."/>
            <person name="Lam T.T.-Y."/>
            <person name="Chang Q."/>
            <person name="Ding S."/>
            <person name="Wang X."/>
            <person name="Zhu J."/>
            <person name="Ruan X."/>
            <person name="Zhao L."/>
            <person name="Wei J."/>
            <person name="Que T."/>
            <person name="Du C."/>
            <person name="Cheng J."/>
            <person name="Dai P."/>
            <person name="Han X."/>
            <person name="Huang E."/>
            <person name="Gao Y."/>
            <person name="Liu J."/>
            <person name="Shao H."/>
            <person name="Ye R."/>
            <person name="Li L."/>
            <person name="Wei W."/>
            <person name="Wang X."/>
            <person name="Wang C."/>
            <person name="Yang T."/>
            <person name="Huo Q."/>
            <person name="Li W."/>
            <person name="Guo W."/>
            <person name="Chen H."/>
            <person name="Zhou L."/>
            <person name="Ni X."/>
            <person name="Tian J."/>
            <person name="Zhou Y."/>
            <person name="Sheng Y."/>
            <person name="Liu T."/>
            <person name="Pan Y."/>
            <person name="Xia L."/>
            <person name="Li J."/>
            <person name="Zhao F."/>
            <person name="Cao W."/>
        </authorList>
    </citation>
    <scope>NUCLEOTIDE SEQUENCE</scope>
    <source>
        <strain evidence="1">Hyas-2018</strain>
    </source>
</reference>
<proteinExistence type="predicted"/>
<sequence>MLSNVDLLSNCERDFIKSAVSADKRVDHRTSNQSRNVRVSFGLDRGCCIASLGDTKVMAQVSAEIIVPKPGRPTEGELFVNLELSPMAAPHFEAGRLGDYGVEVSRLLERCIRDSQCIDLESLCVVSGEKVWALRVDAQVLNHQGNIVECAGIATIGALMHFRRPDVTVIGTDVTVHNPRDREPVPLHLHHYPFLACYAFYDNGSTVLVDPTDLEERIAEGLLSIAANSHEEVCLLHQHGCTVRKDLVLLCSRLASVRAKTLATMLKAEIAKDEEARMKNRRVGFAAALEVDEDEHLTTMLQPENIEIDDVIDNVEPEEAPTPFADKSVSAVKTPEVVSKAKVFLEGLGTAVIGKGGPSSWGVLEHSNRADKNVTKASRKRGASLQAAEDGSDSSEEEEVLVLQPEDTSANTKAAQQTENATAAAEGDTARGWYPKTPF</sequence>
<gene>
    <name evidence="1" type="ORF">HPB50_015144</name>
</gene>
<comment type="caution">
    <text evidence="1">The sequence shown here is derived from an EMBL/GenBank/DDBJ whole genome shotgun (WGS) entry which is preliminary data.</text>
</comment>
<evidence type="ECO:0000313" key="1">
    <source>
        <dbReference type="EMBL" id="KAH6941238.1"/>
    </source>
</evidence>
<keyword evidence="2" id="KW-1185">Reference proteome</keyword>
<dbReference type="Proteomes" id="UP000821845">
    <property type="component" value="Chromosome 11"/>
</dbReference>
<accession>A0ACB7T535</accession>
<organism evidence="1 2">
    <name type="scientific">Hyalomma asiaticum</name>
    <name type="common">Tick</name>
    <dbReference type="NCBI Taxonomy" id="266040"/>
    <lineage>
        <taxon>Eukaryota</taxon>
        <taxon>Metazoa</taxon>
        <taxon>Ecdysozoa</taxon>
        <taxon>Arthropoda</taxon>
        <taxon>Chelicerata</taxon>
        <taxon>Arachnida</taxon>
        <taxon>Acari</taxon>
        <taxon>Parasitiformes</taxon>
        <taxon>Ixodida</taxon>
        <taxon>Ixodoidea</taxon>
        <taxon>Ixodidae</taxon>
        <taxon>Hyalomminae</taxon>
        <taxon>Hyalomma</taxon>
    </lineage>
</organism>
<evidence type="ECO:0000313" key="2">
    <source>
        <dbReference type="Proteomes" id="UP000821845"/>
    </source>
</evidence>
<name>A0ACB7T535_HYAAI</name>